<keyword evidence="2" id="KW-1185">Reference proteome</keyword>
<dbReference type="RefSeq" id="WP_380905540.1">
    <property type="nucleotide sequence ID" value="NZ_JBHUEG010000012.1"/>
</dbReference>
<proteinExistence type="predicted"/>
<dbReference type="InterPro" id="IPR008969">
    <property type="entry name" value="CarboxyPept-like_regulatory"/>
</dbReference>
<comment type="caution">
    <text evidence="1">The sequence shown here is derived from an EMBL/GenBank/DDBJ whole genome shotgun (WGS) entry which is preliminary data.</text>
</comment>
<dbReference type="SUPFAM" id="SSF49464">
    <property type="entry name" value="Carboxypeptidase regulatory domain-like"/>
    <property type="match status" value="1"/>
</dbReference>
<organism evidence="1 2">
    <name type="scientific">Sphingobacterium suaedae</name>
    <dbReference type="NCBI Taxonomy" id="1686402"/>
    <lineage>
        <taxon>Bacteria</taxon>
        <taxon>Pseudomonadati</taxon>
        <taxon>Bacteroidota</taxon>
        <taxon>Sphingobacteriia</taxon>
        <taxon>Sphingobacteriales</taxon>
        <taxon>Sphingobacteriaceae</taxon>
        <taxon>Sphingobacterium</taxon>
    </lineage>
</organism>
<evidence type="ECO:0000313" key="2">
    <source>
        <dbReference type="Proteomes" id="UP001597545"/>
    </source>
</evidence>
<protein>
    <submittedName>
        <fullName evidence="1">Carboxypeptidase-like regulatory domain-containing protein</fullName>
    </submittedName>
</protein>
<reference evidence="2" key="1">
    <citation type="journal article" date="2019" name="Int. J. Syst. Evol. Microbiol.">
        <title>The Global Catalogue of Microorganisms (GCM) 10K type strain sequencing project: providing services to taxonomists for standard genome sequencing and annotation.</title>
        <authorList>
            <consortium name="The Broad Institute Genomics Platform"/>
            <consortium name="The Broad Institute Genome Sequencing Center for Infectious Disease"/>
            <person name="Wu L."/>
            <person name="Ma J."/>
        </authorList>
    </citation>
    <scope>NUCLEOTIDE SEQUENCE [LARGE SCALE GENOMIC DNA]</scope>
    <source>
        <strain evidence="2">KCTC 42662</strain>
    </source>
</reference>
<dbReference type="Gene3D" id="2.60.40.1120">
    <property type="entry name" value="Carboxypeptidase-like, regulatory domain"/>
    <property type="match status" value="1"/>
</dbReference>
<dbReference type="Proteomes" id="UP001597545">
    <property type="component" value="Unassembled WGS sequence"/>
</dbReference>
<evidence type="ECO:0000313" key="1">
    <source>
        <dbReference type="EMBL" id="MFD2549222.1"/>
    </source>
</evidence>
<sequence length="255" mass="28847">MVRTMDIKLKIASGILMLGFLFPQLISCSKAKGDPGQNDDNDSSSAGYLTGVVKDQDGRPLKDVRIIVDHTIFFNSNIFTYTNAQGRYSIKLLQGSWYAFASHKVSYNGNVFSFYLHPNDSAGFGSEGGVRNFLWKLTGDMPQPLFGSYGGLVTIDNFPGVYIDETEVDFVFTPVGQLIDGSEGTVIHRRAKDGHEIKDIPIGRYKLTATYKKKPLKFRTWNSDKQFQEIHELQFRPRIVNQCDNCAKVEYYWEP</sequence>
<gene>
    <name evidence="1" type="ORF">ACFSR5_16360</name>
</gene>
<accession>A0ABW5KNP1</accession>
<dbReference type="EMBL" id="JBHULR010000015">
    <property type="protein sequence ID" value="MFD2549222.1"/>
    <property type="molecule type" value="Genomic_DNA"/>
</dbReference>
<name>A0ABW5KNP1_9SPHI</name>